<organism evidence="3 4">
    <name type="scientific">Wuchereria bancrofti</name>
    <dbReference type="NCBI Taxonomy" id="6293"/>
    <lineage>
        <taxon>Eukaryota</taxon>
        <taxon>Metazoa</taxon>
        <taxon>Ecdysozoa</taxon>
        <taxon>Nematoda</taxon>
        <taxon>Chromadorea</taxon>
        <taxon>Rhabditida</taxon>
        <taxon>Spirurina</taxon>
        <taxon>Spiruromorpha</taxon>
        <taxon>Filarioidea</taxon>
        <taxon>Onchocercidae</taxon>
        <taxon>Wuchereria</taxon>
    </lineage>
</organism>
<dbReference type="WBParaSite" id="mrna-Wban_05784">
    <property type="protein sequence ID" value="mrna-Wban_05784"/>
    <property type="gene ID" value="Wban_05784"/>
</dbReference>
<keyword evidence="1" id="KW-0175">Coiled coil</keyword>
<reference evidence="3" key="1">
    <citation type="submission" date="2015-03" db="EMBL/GenBank/DDBJ databases">
        <title>Wuchereria bancrofti Genome Sequencing Papua New Guinea Strain.</title>
        <authorList>
            <person name="Small S.T."/>
            <person name="Serre D."/>
            <person name="Zimmerman P.A."/>
        </authorList>
    </citation>
    <scope>NUCLEOTIDE SEQUENCE [LARGE SCALE GENOMIC DNA]</scope>
    <source>
        <strain evidence="3">pt0022</strain>
    </source>
</reference>
<name>A0AAF5RVN0_WUCBA</name>
<dbReference type="AlphaFoldDB" id="A0AAF5RVN0"/>
<feature type="coiled-coil region" evidence="1">
    <location>
        <begin position="175"/>
        <end position="209"/>
    </location>
</feature>
<reference evidence="4" key="3">
    <citation type="submission" date="2024-02" db="UniProtKB">
        <authorList>
            <consortium name="WormBaseParasite"/>
        </authorList>
    </citation>
    <scope>IDENTIFICATION</scope>
    <source>
        <strain evidence="4">pt0022</strain>
    </source>
</reference>
<proteinExistence type="predicted"/>
<evidence type="ECO:0000256" key="2">
    <source>
        <dbReference type="SAM" id="MobiDB-lite"/>
    </source>
</evidence>
<feature type="region of interest" description="Disordered" evidence="2">
    <location>
        <begin position="526"/>
        <end position="557"/>
    </location>
</feature>
<evidence type="ECO:0000313" key="3">
    <source>
        <dbReference type="Proteomes" id="UP000093561"/>
    </source>
</evidence>
<feature type="region of interest" description="Disordered" evidence="2">
    <location>
        <begin position="256"/>
        <end position="301"/>
    </location>
</feature>
<evidence type="ECO:0000313" key="4">
    <source>
        <dbReference type="WBParaSite" id="mrna-Wban_05784"/>
    </source>
</evidence>
<evidence type="ECO:0000256" key="1">
    <source>
        <dbReference type="SAM" id="Coils"/>
    </source>
</evidence>
<feature type="compositionally biased region" description="Basic and acidic residues" evidence="2">
    <location>
        <begin position="534"/>
        <end position="545"/>
    </location>
</feature>
<reference evidence="3" key="2">
    <citation type="journal article" date="2016" name="Mol. Ecol.">
        <title>Population genomics of the filarial nematode parasite Wuchereria bancrofti from mosquitoes.</title>
        <authorList>
            <person name="Small S.T."/>
            <person name="Reimer L.J."/>
            <person name="Tisch D.J."/>
            <person name="King C.L."/>
            <person name="Christensen B.M."/>
            <person name="Siba P.M."/>
            <person name="Kazura J.W."/>
            <person name="Serre D."/>
            <person name="Zimmerman P.A."/>
        </authorList>
    </citation>
    <scope>NUCLEOTIDE SEQUENCE</scope>
    <source>
        <strain evidence="3">pt0022</strain>
    </source>
</reference>
<dbReference type="Proteomes" id="UP000093561">
    <property type="component" value="Unassembled WGS sequence"/>
</dbReference>
<protein>
    <submittedName>
        <fullName evidence="4">Uncharacterized protein</fullName>
    </submittedName>
</protein>
<accession>A0AAF5RVN0</accession>
<sequence length="571" mass="65335">MSSNRPDCLTSLVSYVPDLNFDFNLPATAAVNQLGISAKNQQSIPFSPELLTSFETVSARVDCNCKSIPQSRTSPQPLRPALKKALTTKPLNRVEDKFKNTEKDCEEKQILVLKHSAETATKAGKPKPVPARLLQKKKTVAFGRTVNVSQTIEGTSRTHRKFLVDSSFQKEKLSKMSTSSQNERLLNEFEKLKEEMHEMQLKIDELTMRDSERSGQLLKLTESMKKMLSGLAQFNILSDSSNEDSKKCERRVETEMRYRGKENTPPNKTAVSEHITENDDENPAAYGELSPDSNKKITGGSSKEDFKWTIMKRKYAESEEFKRLIDEAIMKCGGDKSLDIFASHQNKGDTGRASSANYAYLVEVPSRRYEKKPHPISPVIRSTTRVTKQMTFEQIQHCENPPASCAFSYDSKKYLARHGIIPALSDDDEMKHNMACNKRLNPSVQSCYHPGNSVTYYSKNIKYNNMPSKDNSHNNYQEERCHHMEERPLQVFDEAHYQMDHFDTDDDEDVNNIIEISDALEVEDHCGSGKKMHSPYDKRSRRDSARNNFRHQKNDGIRQYMKQRLNKSAWD</sequence>